<dbReference type="InterPro" id="IPR058532">
    <property type="entry name" value="YjbR/MT2646/Rv2570-like"/>
</dbReference>
<evidence type="ECO:0000313" key="1">
    <source>
        <dbReference type="EMBL" id="GAA4685468.1"/>
    </source>
</evidence>
<comment type="caution">
    <text evidence="1">The sequence shown here is derived from an EMBL/GenBank/DDBJ whole genome shotgun (WGS) entry which is preliminary data.</text>
</comment>
<dbReference type="PANTHER" id="PTHR35145:SF1">
    <property type="entry name" value="CYTOPLASMIC PROTEIN"/>
    <property type="match status" value="1"/>
</dbReference>
<dbReference type="Gene3D" id="3.90.1150.30">
    <property type="match status" value="1"/>
</dbReference>
<dbReference type="GO" id="GO:0003677">
    <property type="term" value="F:DNA binding"/>
    <property type="evidence" value="ECO:0007669"/>
    <property type="project" value="UniProtKB-KW"/>
</dbReference>
<proteinExistence type="predicted"/>
<evidence type="ECO:0000313" key="2">
    <source>
        <dbReference type="Proteomes" id="UP001501295"/>
    </source>
</evidence>
<dbReference type="InterPro" id="IPR007351">
    <property type="entry name" value="YjbR"/>
</dbReference>
<dbReference type="PANTHER" id="PTHR35145">
    <property type="entry name" value="CYTOPLASMIC PROTEIN-RELATED"/>
    <property type="match status" value="1"/>
</dbReference>
<dbReference type="Proteomes" id="UP001501295">
    <property type="component" value="Unassembled WGS sequence"/>
</dbReference>
<dbReference type="RefSeq" id="WP_345377217.1">
    <property type="nucleotide sequence ID" value="NZ_BAABLM010000011.1"/>
</dbReference>
<sequence>MNSDEALDFCANLPSAELTHPFGFETAVFKVRGKVFAIAPLDGEVAAITLKAHPDDVTELVREHDAITRGYHMNKKHWITVVLDGSLPEGLEEAIVTESYRLVIAGLLRAQRPVV</sequence>
<dbReference type="Pfam" id="PF04237">
    <property type="entry name" value="YjbR"/>
    <property type="match status" value="1"/>
</dbReference>
<dbReference type="EMBL" id="BAABLM010000011">
    <property type="protein sequence ID" value="GAA4685468.1"/>
    <property type="molecule type" value="Genomic_DNA"/>
</dbReference>
<organism evidence="1 2">
    <name type="scientific">Frondihabitans cladoniiphilus</name>
    <dbReference type="NCBI Taxonomy" id="715785"/>
    <lineage>
        <taxon>Bacteria</taxon>
        <taxon>Bacillati</taxon>
        <taxon>Actinomycetota</taxon>
        <taxon>Actinomycetes</taxon>
        <taxon>Micrococcales</taxon>
        <taxon>Microbacteriaceae</taxon>
        <taxon>Frondihabitans</taxon>
    </lineage>
</organism>
<name>A0ABP8WAH3_9MICO</name>
<dbReference type="SUPFAM" id="SSF142906">
    <property type="entry name" value="YjbR-like"/>
    <property type="match status" value="1"/>
</dbReference>
<keyword evidence="2" id="KW-1185">Reference proteome</keyword>
<dbReference type="InterPro" id="IPR038056">
    <property type="entry name" value="YjbR-like_sf"/>
</dbReference>
<keyword evidence="1" id="KW-0238">DNA-binding</keyword>
<gene>
    <name evidence="1" type="ORF">GCM10025780_34840</name>
</gene>
<accession>A0ABP8WAH3</accession>
<protein>
    <submittedName>
        <fullName evidence="1">MmcQ/YjbR family DNA-binding protein</fullName>
    </submittedName>
</protein>
<reference evidence="2" key="1">
    <citation type="journal article" date="2019" name="Int. J. Syst. Evol. Microbiol.">
        <title>The Global Catalogue of Microorganisms (GCM) 10K type strain sequencing project: providing services to taxonomists for standard genome sequencing and annotation.</title>
        <authorList>
            <consortium name="The Broad Institute Genomics Platform"/>
            <consortium name="The Broad Institute Genome Sequencing Center for Infectious Disease"/>
            <person name="Wu L."/>
            <person name="Ma J."/>
        </authorList>
    </citation>
    <scope>NUCLEOTIDE SEQUENCE [LARGE SCALE GENOMIC DNA]</scope>
    <source>
        <strain evidence="2">JCM 18956</strain>
    </source>
</reference>